<feature type="compositionally biased region" description="Pro residues" evidence="1">
    <location>
        <begin position="1341"/>
        <end position="1354"/>
    </location>
</feature>
<dbReference type="SUPFAM" id="SSF54236">
    <property type="entry name" value="Ubiquitin-like"/>
    <property type="match status" value="1"/>
</dbReference>
<feature type="region of interest" description="Disordered" evidence="1">
    <location>
        <begin position="1"/>
        <end position="94"/>
    </location>
</feature>
<reference evidence="4 5" key="1">
    <citation type="journal article" date="2024" name="BMC Genomics">
        <title>Genome assembly of redclaw crayfish (Cherax quadricarinatus) provides insights into its immune adaptation and hypoxia tolerance.</title>
        <authorList>
            <person name="Liu Z."/>
            <person name="Zheng J."/>
            <person name="Li H."/>
            <person name="Fang K."/>
            <person name="Wang S."/>
            <person name="He J."/>
            <person name="Zhou D."/>
            <person name="Weng S."/>
            <person name="Chi M."/>
            <person name="Gu Z."/>
            <person name="He J."/>
            <person name="Li F."/>
            <person name="Wang M."/>
        </authorList>
    </citation>
    <scope>NUCLEOTIDE SEQUENCE [LARGE SCALE GENOMIC DNA]</scope>
    <source>
        <strain evidence="4">ZL_2023a</strain>
    </source>
</reference>
<feature type="compositionally biased region" description="Polar residues" evidence="1">
    <location>
        <begin position="1041"/>
        <end position="1050"/>
    </location>
</feature>
<organism evidence="4 5">
    <name type="scientific">Cherax quadricarinatus</name>
    <name type="common">Australian red claw crayfish</name>
    <dbReference type="NCBI Taxonomy" id="27406"/>
    <lineage>
        <taxon>Eukaryota</taxon>
        <taxon>Metazoa</taxon>
        <taxon>Ecdysozoa</taxon>
        <taxon>Arthropoda</taxon>
        <taxon>Crustacea</taxon>
        <taxon>Multicrustacea</taxon>
        <taxon>Malacostraca</taxon>
        <taxon>Eumalacostraca</taxon>
        <taxon>Eucarida</taxon>
        <taxon>Decapoda</taxon>
        <taxon>Pleocyemata</taxon>
        <taxon>Astacidea</taxon>
        <taxon>Parastacoidea</taxon>
        <taxon>Parastacidae</taxon>
        <taxon>Cherax</taxon>
    </lineage>
</organism>
<dbReference type="EMBL" id="JARKIK010000002">
    <property type="protein sequence ID" value="KAK8753668.1"/>
    <property type="molecule type" value="Genomic_DNA"/>
</dbReference>
<feature type="compositionally biased region" description="Low complexity" evidence="1">
    <location>
        <begin position="1153"/>
        <end position="1162"/>
    </location>
</feature>
<feature type="compositionally biased region" description="Pro residues" evidence="1">
    <location>
        <begin position="1381"/>
        <end position="1394"/>
    </location>
</feature>
<gene>
    <name evidence="4" type="ORF">OTU49_001007</name>
</gene>
<dbReference type="PROSITE" id="PS50003">
    <property type="entry name" value="PH_DOMAIN"/>
    <property type="match status" value="1"/>
</dbReference>
<feature type="domain" description="PH" evidence="2">
    <location>
        <begin position="780"/>
        <end position="891"/>
    </location>
</feature>
<feature type="region of interest" description="Disordered" evidence="1">
    <location>
        <begin position="1316"/>
        <end position="1418"/>
    </location>
</feature>
<dbReference type="Pfam" id="PF21989">
    <property type="entry name" value="RA_2"/>
    <property type="match status" value="1"/>
</dbReference>
<name>A0AAW0YQ06_CHEQU</name>
<dbReference type="InterPro" id="IPR000159">
    <property type="entry name" value="RA_dom"/>
</dbReference>
<reference evidence="4" key="2">
    <citation type="submission" date="2024-01" db="EMBL/GenBank/DDBJ databases">
        <authorList>
            <person name="He J."/>
            <person name="Wang M."/>
            <person name="Zheng J."/>
            <person name="Liu Z."/>
        </authorList>
    </citation>
    <scope>NUCLEOTIDE SEQUENCE</scope>
    <source>
        <strain evidence="4">ZL_2023a</strain>
        <tissue evidence="4">Muscle</tissue>
    </source>
</reference>
<dbReference type="Gene3D" id="2.30.29.30">
    <property type="entry name" value="Pleckstrin-homology domain (PH domain)/Phosphotyrosine-binding domain (PTB)"/>
    <property type="match status" value="1"/>
</dbReference>
<evidence type="ECO:0000256" key="1">
    <source>
        <dbReference type="SAM" id="MobiDB-lite"/>
    </source>
</evidence>
<dbReference type="InterPro" id="IPR001849">
    <property type="entry name" value="PH_domain"/>
</dbReference>
<dbReference type="InterPro" id="IPR039665">
    <property type="entry name" value="PH_APBB1IP"/>
</dbReference>
<dbReference type="PRINTS" id="PR01217">
    <property type="entry name" value="PRICHEXTENSN"/>
</dbReference>
<dbReference type="Gene3D" id="3.10.20.90">
    <property type="entry name" value="Phosphatidylinositol 3-kinase Catalytic Subunit, Chain A, domain 1"/>
    <property type="match status" value="1"/>
</dbReference>
<dbReference type="SMART" id="SM00314">
    <property type="entry name" value="RA"/>
    <property type="match status" value="1"/>
</dbReference>
<dbReference type="Proteomes" id="UP001445076">
    <property type="component" value="Unassembled WGS sequence"/>
</dbReference>
<evidence type="ECO:0000259" key="2">
    <source>
        <dbReference type="PROSITE" id="PS50003"/>
    </source>
</evidence>
<keyword evidence="5" id="KW-1185">Reference proteome</keyword>
<feature type="compositionally biased region" description="Low complexity" evidence="1">
    <location>
        <begin position="1000"/>
        <end position="1017"/>
    </location>
</feature>
<feature type="compositionally biased region" description="Polar residues" evidence="1">
    <location>
        <begin position="72"/>
        <end position="83"/>
    </location>
</feature>
<feature type="domain" description="Ras-associating" evidence="3">
    <location>
        <begin position="650"/>
        <end position="736"/>
    </location>
</feature>
<dbReference type="PANTHER" id="PTHR11243:SF23">
    <property type="entry name" value="LD06925P"/>
    <property type="match status" value="1"/>
</dbReference>
<dbReference type="InterPro" id="IPR039664">
    <property type="entry name" value="GRB/APBB1IP"/>
</dbReference>
<dbReference type="InterPro" id="IPR029071">
    <property type="entry name" value="Ubiquitin-like_domsf"/>
</dbReference>
<feature type="compositionally biased region" description="Basic and acidic residues" evidence="1">
    <location>
        <begin position="257"/>
        <end position="270"/>
    </location>
</feature>
<dbReference type="EMBL" id="JARKIK010000002">
    <property type="protein sequence ID" value="KAK8753664.1"/>
    <property type="molecule type" value="Genomic_DNA"/>
</dbReference>
<feature type="compositionally biased region" description="Polar residues" evidence="1">
    <location>
        <begin position="1320"/>
        <end position="1334"/>
    </location>
</feature>
<dbReference type="InterPro" id="IPR011993">
    <property type="entry name" value="PH-like_dom_sf"/>
</dbReference>
<feature type="compositionally biased region" description="Low complexity" evidence="1">
    <location>
        <begin position="974"/>
        <end position="983"/>
    </location>
</feature>
<evidence type="ECO:0000259" key="3">
    <source>
        <dbReference type="PROSITE" id="PS50200"/>
    </source>
</evidence>
<dbReference type="PROSITE" id="PS50200">
    <property type="entry name" value="RA"/>
    <property type="match status" value="1"/>
</dbReference>
<feature type="region of interest" description="Disordered" evidence="1">
    <location>
        <begin position="145"/>
        <end position="230"/>
    </location>
</feature>
<feature type="compositionally biased region" description="Pro residues" evidence="1">
    <location>
        <begin position="1188"/>
        <end position="1215"/>
    </location>
</feature>
<protein>
    <recommendedName>
        <fullName evidence="6">Ras-associated and pleckstrin homology domains-containing protein 1</fullName>
    </recommendedName>
</protein>
<feature type="compositionally biased region" description="Low complexity" evidence="1">
    <location>
        <begin position="533"/>
        <end position="559"/>
    </location>
</feature>
<evidence type="ECO:0008006" key="6">
    <source>
        <dbReference type="Google" id="ProtNLM"/>
    </source>
</evidence>
<accession>A0AAW0YQ06</accession>
<dbReference type="EMBL" id="JARKIK010000002">
    <property type="protein sequence ID" value="KAK8753670.1"/>
    <property type="molecule type" value="Genomic_DNA"/>
</dbReference>
<evidence type="ECO:0000313" key="4">
    <source>
        <dbReference type="EMBL" id="KAK8753668.1"/>
    </source>
</evidence>
<dbReference type="SMART" id="SM00233">
    <property type="entry name" value="PH"/>
    <property type="match status" value="1"/>
</dbReference>
<feature type="compositionally biased region" description="Polar residues" evidence="1">
    <location>
        <begin position="46"/>
        <end position="62"/>
    </location>
</feature>
<evidence type="ECO:0000313" key="5">
    <source>
        <dbReference type="Proteomes" id="UP001445076"/>
    </source>
</evidence>
<feature type="region of interest" description="Disordered" evidence="1">
    <location>
        <begin position="1499"/>
        <end position="1545"/>
    </location>
</feature>
<dbReference type="PANTHER" id="PTHR11243">
    <property type="entry name" value="GROWTH FACTOR RECEPTOR-BOUND PROTEIN"/>
    <property type="match status" value="1"/>
</dbReference>
<feature type="region of interest" description="Disordered" evidence="1">
    <location>
        <begin position="257"/>
        <end position="308"/>
    </location>
</feature>
<feature type="compositionally biased region" description="Polar residues" evidence="1">
    <location>
        <begin position="575"/>
        <end position="599"/>
    </location>
</feature>
<feature type="compositionally biased region" description="Low complexity" evidence="1">
    <location>
        <begin position="296"/>
        <end position="308"/>
    </location>
</feature>
<dbReference type="CDD" id="cd01259">
    <property type="entry name" value="PH_APBB1IP"/>
    <property type="match status" value="1"/>
</dbReference>
<feature type="compositionally biased region" description="Low complexity" evidence="1">
    <location>
        <begin position="1095"/>
        <end position="1121"/>
    </location>
</feature>
<dbReference type="Pfam" id="PF00169">
    <property type="entry name" value="PH"/>
    <property type="match status" value="1"/>
</dbReference>
<feature type="compositionally biased region" description="Polar residues" evidence="1">
    <location>
        <begin position="173"/>
        <end position="186"/>
    </location>
</feature>
<feature type="compositionally biased region" description="Low complexity" evidence="1">
    <location>
        <begin position="600"/>
        <end position="614"/>
    </location>
</feature>
<dbReference type="SUPFAM" id="SSF50729">
    <property type="entry name" value="PH domain-like"/>
    <property type="match status" value="1"/>
</dbReference>
<feature type="region of interest" description="Disordered" evidence="1">
    <location>
        <begin position="531"/>
        <end position="626"/>
    </location>
</feature>
<feature type="region of interest" description="Disordered" evidence="1">
    <location>
        <begin position="1085"/>
        <end position="1300"/>
    </location>
</feature>
<dbReference type="CDD" id="cd16138">
    <property type="entry name" value="RA_MRL_MIG10"/>
    <property type="match status" value="1"/>
</dbReference>
<feature type="region of interest" description="Disordered" evidence="1">
    <location>
        <begin position="926"/>
        <end position="1050"/>
    </location>
</feature>
<proteinExistence type="predicted"/>
<feature type="compositionally biased region" description="Polar residues" evidence="1">
    <location>
        <begin position="1257"/>
        <end position="1286"/>
    </location>
</feature>
<dbReference type="GO" id="GO:0007165">
    <property type="term" value="P:signal transduction"/>
    <property type="evidence" value="ECO:0007669"/>
    <property type="project" value="InterPro"/>
</dbReference>
<feature type="compositionally biased region" description="Pro residues" evidence="1">
    <location>
        <begin position="1224"/>
        <end position="1237"/>
    </location>
</feature>
<comment type="caution">
    <text evidence="4">The sequence shown here is derived from an EMBL/GenBank/DDBJ whole genome shotgun (WGS) entry which is preliminary data.</text>
</comment>
<feature type="compositionally biased region" description="Polar residues" evidence="1">
    <location>
        <begin position="271"/>
        <end position="288"/>
    </location>
</feature>
<sequence>MELLCGVPKPQRRWGSTWGRASTGKGGASKVDLGRGWGSIRRSATMPASGSYLNKSSRSSPQAYRRHLLPSTLPSRLPASSAQHDALDPYSEPLCPSVTLAPAGKDVVLADDVGEPGTLRRSQTLPLGALRKPPTCLSSTVASLKREGSLRRRGAPVRDSLKKSSSLPKDLTRQQCASSLSTTNNTKDSEKDHSDSSSSSILPCDGKVVSSSQGKVGLGVGNTVSPFRRTLTLPPGAICRRCPGSRTTAERRKIAFVHSKTDSNESDNKDNLNSVGGDSASDGSQATSMWRGKRNSTSSTMSGLSRLTSTTTTDEGVCVYSEAGSVASSSVYGSVRGGAWSGSSVDEGISVYSAPSLASSGDLSSAASLYQGAGARPKVRTPPVLQGIFQKKEGQEEDDEKCLRCQREAVTGSSGPLRRVRSLRTPRHLPVTPTLLRLLQLGLEQVGGSVGVSGVPRREKPHPPRIDAHRFSRANLEDSGDVELDTILGELCALETQFEFEISSKSSTSASNLTLPSTRTATSATHIIDKMQPKQQQQQSQQAPLHAQQQRQSHSRSNSGNTRQKFEPLNVEIDVSTTNMARTDSPDNDSAFSDNVSMLSSESSASSGASGSAGSRHDPSKHVSQVEQAAKLKAEKIKMALEKIKEANVKKLFIKAFTSDGSTKSLLVDEKMTVVHVTRLLADKNHVRMDPKWAVVEHIPDLYMERIYEDDEMLVENLLLWTRDSKNKLLFLERPDKYDLFLRPEQYILIGSSSQKNSDLDDEGRSTLIEEFFSSTGVGVPEVEGPLFLKSEGKKVWKKYYFVLRASGLYYCPKGKSSRSSKDLVCLTTLEVNQVYYGVGWKKKYKAPTDWCFAVKHPHLQAKSSKYIKYLCSEDPRTLAQWVMGIRIAKSGRRLLENYRALVEDLAQEDIDMLASSRSFSIASMAGQSGMGGGSRGASQATTPSSESRSLDSCLAPSLAPSVADGEEGDDDAQSSAGSSSQDTPVNTLGRPPVWRQDSLKSGSSSSSSGCLSERSSAGTPTGEHGFESEFPQGTIKRKPSNNPKLPLTSTTRLLVKEVEGEDVIDSASGRGTIRQCARRSLTDEVNTLRRRNSQSRTSVSSSSASSNIISTSSSMSSPVPQEEEMDSLPLPPPPHELSECAMECLPPPPPELLASTLSLNSLPPPPDEDSLPPINPEDLMMASITSLPPPPPPSPPKPSSPPHSGVPPLPPPHSSLPSQTNVPHPPPHGLPLPLPSTPKSTKPKGADSPVYGGSPIYQTAGSPVYQTSGSPIYQSTGSPVYQSVTPPAVAPKPKRDLNESMTYVSPPFLVELRAHNANVGPNSQPASHSSSHNGGWHPDSPLPPPPPSPPPHQPVYAQPQKSPQKKVKRITFMDDVQNIPPTPESPTAKPPLPRRSESTRLSINPGRLDSPGNKITPPRSFLNNLQRVMQKKWQVAQKCKDFDKMPHEVLGFRDPILPSEAERNVGAWIQEHYGSLYENLSPHGIPPSADSVDAALPINSHTLQPSPPPHADDLHRLSQTMPGRKKPPPPPPKRSDSTHLSTRQ</sequence>